<feature type="transmembrane region" description="Helical" evidence="6">
    <location>
        <begin position="49"/>
        <end position="72"/>
    </location>
</feature>
<dbReference type="RefSeq" id="WP_126398134.1">
    <property type="nucleotide sequence ID" value="NZ_AP018907.1"/>
</dbReference>
<dbReference type="PANTHER" id="PTHR30238:SF4">
    <property type="entry name" value="SLL1022 PROTEIN"/>
    <property type="match status" value="1"/>
</dbReference>
<evidence type="ECO:0000256" key="2">
    <source>
        <dbReference type="ARBA" id="ARBA00007511"/>
    </source>
</evidence>
<evidence type="ECO:0000256" key="5">
    <source>
        <dbReference type="ARBA" id="ARBA00023136"/>
    </source>
</evidence>
<keyword evidence="4 6" id="KW-1133">Transmembrane helix</keyword>
<organism evidence="7 8">
    <name type="scientific">Blastochloris tepida</name>
    <dbReference type="NCBI Taxonomy" id="2233851"/>
    <lineage>
        <taxon>Bacteria</taxon>
        <taxon>Pseudomonadati</taxon>
        <taxon>Pseudomonadota</taxon>
        <taxon>Alphaproteobacteria</taxon>
        <taxon>Hyphomicrobiales</taxon>
        <taxon>Blastochloridaceae</taxon>
        <taxon>Blastochloris</taxon>
    </lineage>
</organism>
<comment type="similarity">
    <text evidence="2">Belongs to the TerC family.</text>
</comment>
<dbReference type="OrthoDB" id="9805314at2"/>
<evidence type="ECO:0000313" key="8">
    <source>
        <dbReference type="Proteomes" id="UP000266934"/>
    </source>
</evidence>
<dbReference type="Pfam" id="PF03741">
    <property type="entry name" value="TerC"/>
    <property type="match status" value="1"/>
</dbReference>
<name>A0A348FYA6_9HYPH</name>
<dbReference type="KEGG" id="blag:BLTE_09740"/>
<keyword evidence="5 6" id="KW-0472">Membrane</keyword>
<dbReference type="PANTHER" id="PTHR30238">
    <property type="entry name" value="MEMBRANE BOUND PREDICTED REDOX MODULATOR"/>
    <property type="match status" value="1"/>
</dbReference>
<dbReference type="Proteomes" id="UP000266934">
    <property type="component" value="Chromosome"/>
</dbReference>
<dbReference type="InterPro" id="IPR005496">
    <property type="entry name" value="Integral_membrane_TerC"/>
</dbReference>
<evidence type="ECO:0000313" key="7">
    <source>
        <dbReference type="EMBL" id="BBF92289.1"/>
    </source>
</evidence>
<evidence type="ECO:0000256" key="4">
    <source>
        <dbReference type="ARBA" id="ARBA00022989"/>
    </source>
</evidence>
<feature type="transmembrane region" description="Helical" evidence="6">
    <location>
        <begin position="124"/>
        <end position="151"/>
    </location>
</feature>
<feature type="transmembrane region" description="Helical" evidence="6">
    <location>
        <begin position="157"/>
        <end position="176"/>
    </location>
</feature>
<dbReference type="AlphaFoldDB" id="A0A348FYA6"/>
<evidence type="ECO:0000256" key="3">
    <source>
        <dbReference type="ARBA" id="ARBA00022692"/>
    </source>
</evidence>
<proteinExistence type="inferred from homology"/>
<reference evidence="7 8" key="1">
    <citation type="submission" date="2018-08" db="EMBL/GenBank/DDBJ databases">
        <title>Complete genome sequencing of Blastochloris tepida GI.</title>
        <authorList>
            <person name="Tsukatani Y."/>
            <person name="Mori H."/>
        </authorList>
    </citation>
    <scope>NUCLEOTIDE SEQUENCE [LARGE SCALE GENOMIC DNA]</scope>
    <source>
        <strain evidence="7 8">GI</strain>
    </source>
</reference>
<accession>A0A348FYA6</accession>
<dbReference type="EMBL" id="AP018907">
    <property type="protein sequence ID" value="BBF92289.1"/>
    <property type="molecule type" value="Genomic_DNA"/>
</dbReference>
<protein>
    <submittedName>
        <fullName evidence="7">Membrane protein</fullName>
    </submittedName>
</protein>
<evidence type="ECO:0000256" key="1">
    <source>
        <dbReference type="ARBA" id="ARBA00004141"/>
    </source>
</evidence>
<feature type="transmembrane region" description="Helical" evidence="6">
    <location>
        <begin position="214"/>
        <end position="232"/>
    </location>
</feature>
<feature type="transmembrane region" description="Helical" evidence="6">
    <location>
        <begin position="84"/>
        <end position="103"/>
    </location>
</feature>
<dbReference type="GO" id="GO:0016020">
    <property type="term" value="C:membrane"/>
    <property type="evidence" value="ECO:0007669"/>
    <property type="project" value="UniProtKB-SubCell"/>
</dbReference>
<evidence type="ECO:0000256" key="6">
    <source>
        <dbReference type="SAM" id="Phobius"/>
    </source>
</evidence>
<feature type="transmembrane region" description="Helical" evidence="6">
    <location>
        <begin position="12"/>
        <end position="37"/>
    </location>
</feature>
<sequence length="258" mass="27960">MLEWIADPGAWAALVTLTVMEVVLGIDNIVFISVLVSRLPAEQAKRARQIGLSLALIFRIVLLMFLTWLIGLTDPLFTVFGKAVSWRDVILAAGGLFLLYKAVHEIHAEIEHDPEAVTKASAGTAFAFVIFQVIIIDIVFSVDSIITAIGMAENIEIMVLAVIIAVAVMYVASGPVSHFITEHPTTKMLALAFLLLIGVALVADGMGFHIPRGYIYFAMAFAAGVEVVNVLASKKRKRRQVGLVTAEGSDRPMQETGQ</sequence>
<keyword evidence="3 6" id="KW-0812">Transmembrane</keyword>
<comment type="subcellular location">
    <subcellularLocation>
        <location evidence="1">Membrane</location>
        <topology evidence="1">Multi-pass membrane protein</topology>
    </subcellularLocation>
</comment>
<keyword evidence="8" id="KW-1185">Reference proteome</keyword>
<gene>
    <name evidence="7" type="ORF">BLTE_09740</name>
</gene>
<feature type="transmembrane region" description="Helical" evidence="6">
    <location>
        <begin position="188"/>
        <end position="208"/>
    </location>
</feature>